<reference evidence="1" key="1">
    <citation type="submission" date="2015-12" db="EMBL/GenBank/DDBJ databases">
        <title>Gene expression during late stages of embryo sac development: a critical building block for successful pollen-pistil interactions.</title>
        <authorList>
            <person name="Liu Y."/>
            <person name="Joly V."/>
            <person name="Sabar M."/>
            <person name="Matton D.P."/>
        </authorList>
    </citation>
    <scope>NUCLEOTIDE SEQUENCE</scope>
</reference>
<feature type="non-terminal residue" evidence="1">
    <location>
        <position position="1"/>
    </location>
</feature>
<dbReference type="EMBL" id="GEDG01032555">
    <property type="protein sequence ID" value="JAP10750.1"/>
    <property type="molecule type" value="Transcribed_RNA"/>
</dbReference>
<organism evidence="1">
    <name type="scientific">Solanum chacoense</name>
    <name type="common">Chaco potato</name>
    <dbReference type="NCBI Taxonomy" id="4108"/>
    <lineage>
        <taxon>Eukaryota</taxon>
        <taxon>Viridiplantae</taxon>
        <taxon>Streptophyta</taxon>
        <taxon>Embryophyta</taxon>
        <taxon>Tracheophyta</taxon>
        <taxon>Spermatophyta</taxon>
        <taxon>Magnoliopsida</taxon>
        <taxon>eudicotyledons</taxon>
        <taxon>Gunneridae</taxon>
        <taxon>Pentapetalae</taxon>
        <taxon>asterids</taxon>
        <taxon>lamiids</taxon>
        <taxon>Solanales</taxon>
        <taxon>Solanaceae</taxon>
        <taxon>Solanoideae</taxon>
        <taxon>Solaneae</taxon>
        <taxon>Solanum</taxon>
    </lineage>
</organism>
<name>A0A0V0GRS2_SOLCH</name>
<sequence length="107" mass="11553">VSVPELTFRASRALGSTTFTLPSSAGLFCTPSSIRPSEHWNSNEKNAPLLHIHNSYQIPSAEPFLISSAASSAGLAPQTDGVSTFSWRSPPFLCKKAHVFWLPINPS</sequence>
<accession>A0A0V0GRS2</accession>
<dbReference type="AlphaFoldDB" id="A0A0V0GRS2"/>
<proteinExistence type="predicted"/>
<protein>
    <submittedName>
        <fullName evidence="1">Putative ovule protein</fullName>
    </submittedName>
</protein>
<evidence type="ECO:0000313" key="1">
    <source>
        <dbReference type="EMBL" id="JAP10750.1"/>
    </source>
</evidence>